<dbReference type="eggNOG" id="arCOG02257">
    <property type="taxonomic scope" value="Archaea"/>
</dbReference>
<protein>
    <submittedName>
        <fullName evidence="2">Uncharacterized protein</fullName>
    </submittedName>
</protein>
<accession>A0A0A7GG44</accession>
<feature type="region of interest" description="Disordered" evidence="1">
    <location>
        <begin position="189"/>
        <end position="222"/>
    </location>
</feature>
<dbReference type="Proteomes" id="UP000030624">
    <property type="component" value="Chromosome"/>
</dbReference>
<dbReference type="STRING" id="565033.GACE_2000"/>
<evidence type="ECO:0000256" key="1">
    <source>
        <dbReference type="SAM" id="MobiDB-lite"/>
    </source>
</evidence>
<evidence type="ECO:0000313" key="2">
    <source>
        <dbReference type="EMBL" id="AIY91024.1"/>
    </source>
</evidence>
<reference evidence="2 3" key="1">
    <citation type="journal article" date="2015" name="Appl. Environ. Microbiol.">
        <title>The Geoglobus acetivorans genome: Fe(III) reduction, acetate utilization, autotrophic growth, and degradation of aromatic compounds in a hyperthermophilic archaeon.</title>
        <authorList>
            <person name="Mardanov A.V."/>
            <person name="Slododkina G.B."/>
            <person name="Slobodkin A.I."/>
            <person name="Beletsky A.V."/>
            <person name="Gavrilov S.N."/>
            <person name="Kublanov I.V."/>
            <person name="Bonch-Osmolovskaya E.A."/>
            <person name="Skryabin K.G."/>
            <person name="Ravin N.V."/>
        </authorList>
    </citation>
    <scope>NUCLEOTIDE SEQUENCE [LARGE SCALE GENOMIC DNA]</scope>
    <source>
        <strain evidence="2 3">SBH6</strain>
    </source>
</reference>
<dbReference type="RefSeq" id="WP_052400280.1">
    <property type="nucleotide sequence ID" value="NZ_CP009552.1"/>
</dbReference>
<dbReference type="GeneID" id="24798572"/>
<evidence type="ECO:0000313" key="3">
    <source>
        <dbReference type="Proteomes" id="UP000030624"/>
    </source>
</evidence>
<dbReference type="HOGENOM" id="CLU_080075_1_0_2"/>
<dbReference type="KEGG" id="gac:GACE_2000"/>
<gene>
    <name evidence="2" type="ORF">GACE_2000</name>
</gene>
<dbReference type="EMBL" id="CP009552">
    <property type="protein sequence ID" value="AIY91024.1"/>
    <property type="molecule type" value="Genomic_DNA"/>
</dbReference>
<organism evidence="2 3">
    <name type="scientific">Geoglobus acetivorans</name>
    <dbReference type="NCBI Taxonomy" id="565033"/>
    <lineage>
        <taxon>Archaea</taxon>
        <taxon>Methanobacteriati</taxon>
        <taxon>Methanobacteriota</taxon>
        <taxon>Archaeoglobi</taxon>
        <taxon>Archaeoglobales</taxon>
        <taxon>Archaeoglobaceae</taxon>
        <taxon>Geoglobus</taxon>
    </lineage>
</organism>
<dbReference type="AlphaFoldDB" id="A0A0A7GG44"/>
<feature type="compositionally biased region" description="Acidic residues" evidence="1">
    <location>
        <begin position="193"/>
        <end position="222"/>
    </location>
</feature>
<proteinExistence type="predicted"/>
<sequence length="222" mass="26020">MMRRREVAKRVFAYELLRSTHQIESEGLRYVLTPTGERVNRIFSVAVLLDKEEIGADTNNWRLRLADPTGTFYATVGKFQPEALEAINEMNVPELVAIVGKPRVFEGVSRKLISIRPENIVAVDLSVRDYWVLETARRTLERIEAMEKREGEDVELAWTVYDPDLNEYREMVKKALLTVKEDVEIMEKLEESPHEDEPEEEFDFEEFEFEEEEFDLTDLLED</sequence>
<name>A0A0A7GG44_GEOAI</name>